<feature type="transmembrane region" description="Helical" evidence="1">
    <location>
        <begin position="402"/>
        <end position="419"/>
    </location>
</feature>
<proteinExistence type="predicted"/>
<keyword evidence="1" id="KW-0472">Membrane</keyword>
<dbReference type="AlphaFoldDB" id="A0A4R7CAF3"/>
<name>A0A4R7CAF3_9HYPH</name>
<evidence type="ECO:0000256" key="1">
    <source>
        <dbReference type="SAM" id="Phobius"/>
    </source>
</evidence>
<feature type="transmembrane region" description="Helical" evidence="1">
    <location>
        <begin position="197"/>
        <end position="217"/>
    </location>
</feature>
<reference evidence="2 3" key="1">
    <citation type="submission" date="2019-03" db="EMBL/GenBank/DDBJ databases">
        <title>Genomic Encyclopedia of Type Strains, Phase IV (KMG-IV): sequencing the most valuable type-strain genomes for metagenomic binning, comparative biology and taxonomic classification.</title>
        <authorList>
            <person name="Goeker M."/>
        </authorList>
    </citation>
    <scope>NUCLEOTIDE SEQUENCE [LARGE SCALE GENOMIC DNA]</scope>
    <source>
        <strain evidence="2 3">DSM 25903</strain>
    </source>
</reference>
<dbReference type="RefSeq" id="WP_208111504.1">
    <property type="nucleotide sequence ID" value="NZ_SNZR01000011.1"/>
</dbReference>
<gene>
    <name evidence="2" type="ORF">EV668_2334</name>
</gene>
<keyword evidence="3" id="KW-1185">Reference proteome</keyword>
<accession>A0A4R7CAF3</accession>
<organism evidence="2 3">
    <name type="scientific">Enterovirga rhinocerotis</name>
    <dbReference type="NCBI Taxonomy" id="1339210"/>
    <lineage>
        <taxon>Bacteria</taxon>
        <taxon>Pseudomonadati</taxon>
        <taxon>Pseudomonadota</taxon>
        <taxon>Alphaproteobacteria</taxon>
        <taxon>Hyphomicrobiales</taxon>
        <taxon>Methylobacteriaceae</taxon>
        <taxon>Enterovirga</taxon>
    </lineage>
</organism>
<evidence type="ECO:0000313" key="2">
    <source>
        <dbReference type="EMBL" id="TDR95042.1"/>
    </source>
</evidence>
<feature type="transmembrane region" description="Helical" evidence="1">
    <location>
        <begin position="268"/>
        <end position="286"/>
    </location>
</feature>
<keyword evidence="1" id="KW-1133">Transmembrane helix</keyword>
<feature type="transmembrane region" description="Helical" evidence="1">
    <location>
        <begin position="73"/>
        <end position="90"/>
    </location>
</feature>
<dbReference type="EMBL" id="SNZR01000011">
    <property type="protein sequence ID" value="TDR95042.1"/>
    <property type="molecule type" value="Genomic_DNA"/>
</dbReference>
<evidence type="ECO:0000313" key="3">
    <source>
        <dbReference type="Proteomes" id="UP000295122"/>
    </source>
</evidence>
<feature type="transmembrane region" description="Helical" evidence="1">
    <location>
        <begin position="127"/>
        <end position="147"/>
    </location>
</feature>
<dbReference type="Proteomes" id="UP000295122">
    <property type="component" value="Unassembled WGS sequence"/>
</dbReference>
<comment type="caution">
    <text evidence="2">The sequence shown here is derived from an EMBL/GenBank/DDBJ whole genome shotgun (WGS) entry which is preliminary data.</text>
</comment>
<feature type="transmembrane region" description="Helical" evidence="1">
    <location>
        <begin position="328"/>
        <end position="349"/>
    </location>
</feature>
<feature type="transmembrane region" description="Helical" evidence="1">
    <location>
        <begin position="46"/>
        <end position="67"/>
    </location>
</feature>
<feature type="transmembrane region" description="Helical" evidence="1">
    <location>
        <begin position="20"/>
        <end position="39"/>
    </location>
</feature>
<sequence length="429" mass="46226">MSDTAGPVRAVSLPEPRGSQVAIALVVAALVFNLALSFINASVFRVSASHVIGIELVIVGIAGAMVATRSANLYAITIALFAWLVFAMAARANFDPKIFRDALIPVIFFLLGRHFGSLAAGDRAVTISLLIVTAGALLEWFFLDLFLKYFDVLSFYRAKGAVDASFGGDGPGLYISGLRFDGRTLLPFLGEHRVSSVFLEPVSLGNFGAIAFAWVLLRDGKRPAALILKMLLIATVLILGDSRFGVYLCVIVALIYAVAPLARPLTVFVMPFIALILLLIYAWHKAGMPWDNTTSGRILASGQLLTTLDLSQALGLKTTVVDFGDSGYAYVLSQFGLFGALMLWSIYVFGCPAETMQSWRFKLFTCMYLVLLLSISTSSMTIKTGALLWFLAGCAAQGTRMAPGAMHPAALSAILTNAFRSPRRAGLRR</sequence>
<feature type="transmembrane region" description="Helical" evidence="1">
    <location>
        <begin position="361"/>
        <end position="382"/>
    </location>
</feature>
<feature type="transmembrane region" description="Helical" evidence="1">
    <location>
        <begin position="102"/>
        <end position="121"/>
    </location>
</feature>
<protein>
    <submittedName>
        <fullName evidence="2">Putative polymerase</fullName>
    </submittedName>
</protein>
<keyword evidence="1" id="KW-0812">Transmembrane</keyword>